<dbReference type="PANTHER" id="PTHR21549">
    <property type="entry name" value="MUTATED IN BLADDER CANCER 1"/>
    <property type="match status" value="1"/>
</dbReference>
<keyword evidence="4" id="KW-1185">Reference proteome</keyword>
<dbReference type="Proteomes" id="UP001497644">
    <property type="component" value="Chromosome 1"/>
</dbReference>
<evidence type="ECO:0000256" key="1">
    <source>
        <dbReference type="ARBA" id="ARBA00023054"/>
    </source>
</evidence>
<feature type="coiled-coil region" evidence="2">
    <location>
        <begin position="134"/>
        <end position="161"/>
    </location>
</feature>
<organism evidence="3 4">
    <name type="scientific">Lasius platythorax</name>
    <dbReference type="NCBI Taxonomy" id="488582"/>
    <lineage>
        <taxon>Eukaryota</taxon>
        <taxon>Metazoa</taxon>
        <taxon>Ecdysozoa</taxon>
        <taxon>Arthropoda</taxon>
        <taxon>Hexapoda</taxon>
        <taxon>Insecta</taxon>
        <taxon>Pterygota</taxon>
        <taxon>Neoptera</taxon>
        <taxon>Endopterygota</taxon>
        <taxon>Hymenoptera</taxon>
        <taxon>Apocrita</taxon>
        <taxon>Aculeata</taxon>
        <taxon>Formicoidea</taxon>
        <taxon>Formicidae</taxon>
        <taxon>Formicinae</taxon>
        <taxon>Lasius</taxon>
        <taxon>Lasius</taxon>
    </lineage>
</organism>
<dbReference type="EMBL" id="OZ034824">
    <property type="protein sequence ID" value="CAL1674078.1"/>
    <property type="molecule type" value="Genomic_DNA"/>
</dbReference>
<evidence type="ECO:0008006" key="5">
    <source>
        <dbReference type="Google" id="ProtNLM"/>
    </source>
</evidence>
<accession>A0AAV2N2H6</accession>
<keyword evidence="1 2" id="KW-0175">Coiled coil</keyword>
<dbReference type="PANTHER" id="PTHR21549:SF0">
    <property type="entry name" value="COILED-COIL DOMAIN-CONTAINING PROTEIN 112"/>
    <property type="match status" value="1"/>
</dbReference>
<evidence type="ECO:0000313" key="3">
    <source>
        <dbReference type="EMBL" id="CAL1674078.1"/>
    </source>
</evidence>
<proteinExistence type="predicted"/>
<dbReference type="AlphaFoldDB" id="A0AAV2N2H6"/>
<evidence type="ECO:0000313" key="4">
    <source>
        <dbReference type="Proteomes" id="UP001497644"/>
    </source>
</evidence>
<name>A0AAV2N2H6_9HYME</name>
<evidence type="ECO:0000256" key="2">
    <source>
        <dbReference type="SAM" id="Coils"/>
    </source>
</evidence>
<gene>
    <name evidence="3" type="ORF">LPLAT_LOCUS836</name>
</gene>
<reference evidence="3 4" key="1">
    <citation type="submission" date="2024-04" db="EMBL/GenBank/DDBJ databases">
        <authorList>
            <consortium name="Molecular Ecology Group"/>
        </authorList>
    </citation>
    <scope>NUCLEOTIDE SEQUENCE [LARGE SCALE GENOMIC DNA]</scope>
</reference>
<dbReference type="InterPro" id="IPR039902">
    <property type="entry name" value="CCDC148/CCDC112"/>
</dbReference>
<protein>
    <recommendedName>
        <fullName evidence="5">Coiled-coil domain-containing protein 112</fullName>
    </recommendedName>
</protein>
<sequence>MSGIIRKEDKKERRIPSYGKVHSTENTKYRKSLLKLKQQEYLMEKNLANLMENMKLEPEVLRPVLHKMSDISKNRQIFLDSMRRRLEEIAEELQLVKSATNCPEKIQKLDTNAYKQRLVRLSQKIRDFKESCQLQTLSQEQTTLESELREFESNLHKYESATGSKPTSATSSNKENKKCNDYKGIQDFHALIAKTGYTDNWSDEDHLLFLKMRKKCRSIATLVTAVQVKCPDLTVETIVNHEAWYKVYLNLREKQKSSIKEWRKQKEVEKMKNCKSEIGIETLEDTSREQTTSNIMEKLSIRVTDKCEKTITKTCDFVNVNNANRKKELIKRWKSERENKRLIDEKQSKILIESKLATLEKRKKERLKSIQESLTEYRKRKSIEISSKTSKDNSRTEPKYNPMLIKAFRKQDEEYTSRKKSLIAKLQRSAKNRMAKNARSQLMKKQDYSTLLNSTKVWRERCRMQDLNTNEPKKLQYIKDVPRLYVQWRNKESTEIKDALGFSLNR</sequence>